<dbReference type="GO" id="GO:0070124">
    <property type="term" value="P:mitochondrial translational initiation"/>
    <property type="evidence" value="ECO:0007669"/>
    <property type="project" value="TreeGrafter"/>
</dbReference>
<evidence type="ECO:0000256" key="3">
    <source>
        <dbReference type="ARBA" id="ARBA00022917"/>
    </source>
</evidence>
<keyword evidence="2" id="KW-0396">Initiation factor</keyword>
<dbReference type="Proteomes" id="UP001194746">
    <property type="component" value="Unassembled WGS sequence"/>
</dbReference>
<gene>
    <name evidence="6" type="ORF">FE257_000741</name>
</gene>
<dbReference type="InterPro" id="IPR001288">
    <property type="entry name" value="Translation_initiation_fac_3"/>
</dbReference>
<dbReference type="Gene3D" id="3.30.110.10">
    <property type="entry name" value="Translation initiation factor 3 (IF-3), C-terminal domain"/>
    <property type="match status" value="1"/>
</dbReference>
<evidence type="ECO:0008006" key="8">
    <source>
        <dbReference type="Google" id="ProtNLM"/>
    </source>
</evidence>
<dbReference type="GO" id="GO:0005739">
    <property type="term" value="C:mitochondrion"/>
    <property type="evidence" value="ECO:0007669"/>
    <property type="project" value="TreeGrafter"/>
</dbReference>
<evidence type="ECO:0000259" key="5">
    <source>
        <dbReference type="Pfam" id="PF05198"/>
    </source>
</evidence>
<dbReference type="EMBL" id="VCAU01000104">
    <property type="protein sequence ID" value="KAF9885101.1"/>
    <property type="molecule type" value="Genomic_DNA"/>
</dbReference>
<evidence type="ECO:0000256" key="1">
    <source>
        <dbReference type="ARBA" id="ARBA00005439"/>
    </source>
</evidence>
<dbReference type="InterPro" id="IPR019814">
    <property type="entry name" value="Translation_initiation_fac_3_N"/>
</dbReference>
<dbReference type="PANTHER" id="PTHR10938:SF0">
    <property type="entry name" value="TRANSLATION INITIATION FACTOR IF-3, MITOCHONDRIAL"/>
    <property type="match status" value="1"/>
</dbReference>
<dbReference type="GO" id="GO:0003743">
    <property type="term" value="F:translation initiation factor activity"/>
    <property type="evidence" value="ECO:0007669"/>
    <property type="project" value="UniProtKB-KW"/>
</dbReference>
<dbReference type="SUPFAM" id="SSF54364">
    <property type="entry name" value="Translation initiation factor IF3, N-terminal domain"/>
    <property type="match status" value="1"/>
</dbReference>
<organism evidence="6 7">
    <name type="scientific">Aspergillus nanangensis</name>
    <dbReference type="NCBI Taxonomy" id="2582783"/>
    <lineage>
        <taxon>Eukaryota</taxon>
        <taxon>Fungi</taxon>
        <taxon>Dikarya</taxon>
        <taxon>Ascomycota</taxon>
        <taxon>Pezizomycotina</taxon>
        <taxon>Eurotiomycetes</taxon>
        <taxon>Eurotiomycetidae</taxon>
        <taxon>Eurotiales</taxon>
        <taxon>Aspergillaceae</taxon>
        <taxon>Aspergillus</taxon>
        <taxon>Aspergillus subgen. Circumdati</taxon>
    </lineage>
</organism>
<dbReference type="InterPro" id="IPR036788">
    <property type="entry name" value="T_IF-3_C_sf"/>
</dbReference>
<evidence type="ECO:0000259" key="4">
    <source>
        <dbReference type="Pfam" id="PF00707"/>
    </source>
</evidence>
<dbReference type="Pfam" id="PF00707">
    <property type="entry name" value="IF3_C"/>
    <property type="match status" value="1"/>
</dbReference>
<proteinExistence type="inferred from homology"/>
<comment type="similarity">
    <text evidence="1">Belongs to the IF-3 family.</text>
</comment>
<reference evidence="6" key="1">
    <citation type="journal article" date="2019" name="Beilstein J. Org. Chem.">
        <title>Nanangenines: drimane sesquiterpenoids as the dominant metabolite cohort of a novel Australian fungus, Aspergillus nanangensis.</title>
        <authorList>
            <person name="Lacey H.J."/>
            <person name="Gilchrist C.L.M."/>
            <person name="Crombie A."/>
            <person name="Kalaitzis J.A."/>
            <person name="Vuong D."/>
            <person name="Rutledge P.J."/>
            <person name="Turner P."/>
            <person name="Pitt J.I."/>
            <person name="Lacey E."/>
            <person name="Chooi Y.H."/>
            <person name="Piggott A.M."/>
        </authorList>
    </citation>
    <scope>NUCLEOTIDE SEQUENCE</scope>
    <source>
        <strain evidence="6">MST-FP2251</strain>
    </source>
</reference>
<evidence type="ECO:0000313" key="7">
    <source>
        <dbReference type="Proteomes" id="UP001194746"/>
    </source>
</evidence>
<dbReference type="Pfam" id="PF05198">
    <property type="entry name" value="IF3_N"/>
    <property type="match status" value="1"/>
</dbReference>
<feature type="domain" description="Translation initiation factor 3 N-terminal" evidence="5">
    <location>
        <begin position="67"/>
        <end position="134"/>
    </location>
</feature>
<dbReference type="AlphaFoldDB" id="A0AAD4GQ39"/>
<dbReference type="InterPro" id="IPR019815">
    <property type="entry name" value="Translation_initiation_fac_3_C"/>
</dbReference>
<keyword evidence="3" id="KW-0648">Protein biosynthesis</keyword>
<protein>
    <recommendedName>
        <fullName evidence="8">Translation initiation factor IF3</fullName>
    </recommendedName>
</protein>
<dbReference type="PANTHER" id="PTHR10938">
    <property type="entry name" value="TRANSLATION INITIATION FACTOR IF-3"/>
    <property type="match status" value="1"/>
</dbReference>
<dbReference type="InterPro" id="IPR036787">
    <property type="entry name" value="T_IF-3_N_sf"/>
</dbReference>
<sequence>MKHIRGLISTTQALRHTFLAPPTFPQTQFLRYTLIPVIAQPQSRFYSIRRRPANAQLLARSKQVKDEDIRSQHVQIVNEEGGLDSPMRLRDALNSFDRSENFLLQVSPGSIDRPPVCKIVSRVALREQERAKAKVTHAAKTAVKQIELNWAIDAHDLAHRLKQLTTFLEKGRKVEIILTRKKGKRPPNVEEVKHLMDSVMQTTKEADAVQMRPMEGEPGKHVILVVKKRD</sequence>
<reference evidence="6" key="2">
    <citation type="submission" date="2020-02" db="EMBL/GenBank/DDBJ databases">
        <authorList>
            <person name="Gilchrist C.L.M."/>
            <person name="Chooi Y.-H."/>
        </authorList>
    </citation>
    <scope>NUCLEOTIDE SEQUENCE</scope>
    <source>
        <strain evidence="6">MST-FP2251</strain>
    </source>
</reference>
<accession>A0AAD4GQ39</accession>
<evidence type="ECO:0000313" key="6">
    <source>
        <dbReference type="EMBL" id="KAF9885101.1"/>
    </source>
</evidence>
<comment type="caution">
    <text evidence="6">The sequence shown here is derived from an EMBL/GenBank/DDBJ whole genome shotgun (WGS) entry which is preliminary data.</text>
</comment>
<evidence type="ECO:0000256" key="2">
    <source>
        <dbReference type="ARBA" id="ARBA00022540"/>
    </source>
</evidence>
<name>A0AAD4GQ39_ASPNN</name>
<dbReference type="GO" id="GO:0032790">
    <property type="term" value="P:ribosome disassembly"/>
    <property type="evidence" value="ECO:0007669"/>
    <property type="project" value="TreeGrafter"/>
</dbReference>
<dbReference type="SUPFAM" id="SSF55200">
    <property type="entry name" value="Translation initiation factor IF3, C-terminal domain"/>
    <property type="match status" value="1"/>
</dbReference>
<keyword evidence="7" id="KW-1185">Reference proteome</keyword>
<feature type="domain" description="Translation initiation factor 3 C-terminal" evidence="4">
    <location>
        <begin position="142"/>
        <end position="225"/>
    </location>
</feature>
<dbReference type="GO" id="GO:0043022">
    <property type="term" value="F:ribosome binding"/>
    <property type="evidence" value="ECO:0007669"/>
    <property type="project" value="TreeGrafter"/>
</dbReference>
<dbReference type="Gene3D" id="3.10.20.80">
    <property type="entry name" value="Translation initiation factor 3 (IF-3), N-terminal domain"/>
    <property type="match status" value="1"/>
</dbReference>